<comment type="caution">
    <text evidence="1">The sequence shown here is derived from an EMBL/GenBank/DDBJ whole genome shotgun (WGS) entry which is preliminary data.</text>
</comment>
<evidence type="ECO:0000313" key="2">
    <source>
        <dbReference type="Proteomes" id="UP000488956"/>
    </source>
</evidence>
<reference evidence="1 2" key="1">
    <citation type="submission" date="2018-09" db="EMBL/GenBank/DDBJ databases">
        <title>Genomic investigation of the strawberry pathogen Phytophthora fragariae indicates pathogenicity is determined by transcriptional variation in three key races.</title>
        <authorList>
            <person name="Adams T.M."/>
            <person name="Armitage A.D."/>
            <person name="Sobczyk M.K."/>
            <person name="Bates H.J."/>
            <person name="Dunwell J.M."/>
            <person name="Nellist C.F."/>
            <person name="Harrison R.J."/>
        </authorList>
    </citation>
    <scope>NUCLEOTIDE SEQUENCE [LARGE SCALE GENOMIC DNA]</scope>
    <source>
        <strain evidence="1 2">ONT-3</strain>
    </source>
</reference>
<dbReference type="Proteomes" id="UP000488956">
    <property type="component" value="Unassembled WGS sequence"/>
</dbReference>
<evidence type="ECO:0000313" key="1">
    <source>
        <dbReference type="EMBL" id="KAE9064874.1"/>
    </source>
</evidence>
<proteinExistence type="predicted"/>
<gene>
    <name evidence="1" type="ORF">PF010_g28443</name>
</gene>
<dbReference type="EMBL" id="QXFX01004237">
    <property type="protein sequence ID" value="KAE9064874.1"/>
    <property type="molecule type" value="Genomic_DNA"/>
</dbReference>
<accession>A0A6G0JR31</accession>
<name>A0A6G0JR31_9STRA</name>
<sequence>MTVHVPQYEALPPEELPTRITQLLKEQETRKRHLIDENTTLRVQLEQAEQQAVDMAEHLHENELLLYQTLHLVET</sequence>
<protein>
    <submittedName>
        <fullName evidence="1">Uncharacterized protein</fullName>
    </submittedName>
</protein>
<dbReference type="AlphaFoldDB" id="A0A6G0JR31"/>
<organism evidence="1 2">
    <name type="scientific">Phytophthora fragariae</name>
    <dbReference type="NCBI Taxonomy" id="53985"/>
    <lineage>
        <taxon>Eukaryota</taxon>
        <taxon>Sar</taxon>
        <taxon>Stramenopiles</taxon>
        <taxon>Oomycota</taxon>
        <taxon>Peronosporomycetes</taxon>
        <taxon>Peronosporales</taxon>
        <taxon>Peronosporaceae</taxon>
        <taxon>Phytophthora</taxon>
    </lineage>
</organism>